<feature type="region of interest" description="Disordered" evidence="1">
    <location>
        <begin position="20"/>
        <end position="40"/>
    </location>
</feature>
<dbReference type="EMBL" id="JBFDAA010000012">
    <property type="protein sequence ID" value="KAL1123428.1"/>
    <property type="molecule type" value="Genomic_DNA"/>
</dbReference>
<organism evidence="2 3">
    <name type="scientific">Ranatra chinensis</name>
    <dbReference type="NCBI Taxonomy" id="642074"/>
    <lineage>
        <taxon>Eukaryota</taxon>
        <taxon>Metazoa</taxon>
        <taxon>Ecdysozoa</taxon>
        <taxon>Arthropoda</taxon>
        <taxon>Hexapoda</taxon>
        <taxon>Insecta</taxon>
        <taxon>Pterygota</taxon>
        <taxon>Neoptera</taxon>
        <taxon>Paraneoptera</taxon>
        <taxon>Hemiptera</taxon>
        <taxon>Heteroptera</taxon>
        <taxon>Panheteroptera</taxon>
        <taxon>Nepomorpha</taxon>
        <taxon>Nepidae</taxon>
        <taxon>Ranatrinae</taxon>
        <taxon>Ranatra</taxon>
    </lineage>
</organism>
<gene>
    <name evidence="2" type="ORF">AAG570_002508</name>
</gene>
<sequence>MAHRGRVTLLPLACGRGPLDRPWSPERIQPPARPPPGGRSALLRAIVQPTPRRVQSPARAPVTIPELLAESAAVMSNFQLLVISSLLVVSATSGSVLQSLAGLGLDLGDSGEHSATEASDESSEESFSRGGRLFGLPDKLHVPISVVSCLFSHNLIVL</sequence>
<dbReference type="AlphaFoldDB" id="A0ABD0YUG6"/>
<comment type="caution">
    <text evidence="2">The sequence shown here is derived from an EMBL/GenBank/DDBJ whole genome shotgun (WGS) entry which is preliminary data.</text>
</comment>
<name>A0ABD0YUG6_9HEMI</name>
<keyword evidence="3" id="KW-1185">Reference proteome</keyword>
<evidence type="ECO:0000256" key="1">
    <source>
        <dbReference type="SAM" id="MobiDB-lite"/>
    </source>
</evidence>
<protein>
    <submittedName>
        <fullName evidence="2">Uncharacterized protein</fullName>
    </submittedName>
</protein>
<evidence type="ECO:0000313" key="3">
    <source>
        <dbReference type="Proteomes" id="UP001558652"/>
    </source>
</evidence>
<accession>A0ABD0YUG6</accession>
<reference evidence="2 3" key="1">
    <citation type="submission" date="2024-07" db="EMBL/GenBank/DDBJ databases">
        <title>Chromosome-level genome assembly of the water stick insect Ranatra chinensis (Heteroptera: Nepidae).</title>
        <authorList>
            <person name="Liu X."/>
        </authorList>
    </citation>
    <scope>NUCLEOTIDE SEQUENCE [LARGE SCALE GENOMIC DNA]</scope>
    <source>
        <strain evidence="2">Cailab_2021Rc</strain>
        <tissue evidence="2">Muscle</tissue>
    </source>
</reference>
<proteinExistence type="predicted"/>
<dbReference type="Proteomes" id="UP001558652">
    <property type="component" value="Unassembled WGS sequence"/>
</dbReference>
<evidence type="ECO:0000313" key="2">
    <source>
        <dbReference type="EMBL" id="KAL1123428.1"/>
    </source>
</evidence>